<keyword evidence="2" id="KW-1185">Reference proteome</keyword>
<sequence length="253" mass="27030">MGHSFVPAFLPVAPIVPPRTRHVSHLRMTTQPPAPRLQPQPLAAAAASAMTAMAIAGLALTGGALVAPPTADASVFNVRGERPVGIVGKPSGGDRYLSQCPATNNCVSTAADVYDKHYLPPWTYNPKGEAETVSGAAALKGKRSTGFTEGNQKPMADAVADLVKVIEDSPGATIVTNRPTHSDVGDGWYIYAEFQSKFFGFVDDVEFLFLPDDSTVEYRSASRLGESDFKANRTRIRDLRIALKPAGWKSLGF</sequence>
<organism evidence="1 2">
    <name type="scientific">Pyropia yezoensis</name>
    <name type="common">Susabi-nori</name>
    <name type="synonym">Porphyra yezoensis</name>
    <dbReference type="NCBI Taxonomy" id="2788"/>
    <lineage>
        <taxon>Eukaryota</taxon>
        <taxon>Rhodophyta</taxon>
        <taxon>Bangiophyceae</taxon>
        <taxon>Bangiales</taxon>
        <taxon>Bangiaceae</taxon>
        <taxon>Pyropia</taxon>
    </lineage>
</organism>
<accession>A0ACC3CE80</accession>
<reference evidence="1" key="1">
    <citation type="submission" date="2019-11" db="EMBL/GenBank/DDBJ databases">
        <title>Nori genome reveals adaptations in red seaweeds to the harsh intertidal environment.</title>
        <authorList>
            <person name="Wang D."/>
            <person name="Mao Y."/>
        </authorList>
    </citation>
    <scope>NUCLEOTIDE SEQUENCE</scope>
    <source>
        <tissue evidence="1">Gametophyte</tissue>
    </source>
</reference>
<evidence type="ECO:0000313" key="1">
    <source>
        <dbReference type="EMBL" id="KAK1868561.1"/>
    </source>
</evidence>
<evidence type="ECO:0000313" key="2">
    <source>
        <dbReference type="Proteomes" id="UP000798662"/>
    </source>
</evidence>
<gene>
    <name evidence="1" type="ORF">I4F81_011046</name>
</gene>
<name>A0ACC3CE80_PYRYE</name>
<proteinExistence type="predicted"/>
<comment type="caution">
    <text evidence="1">The sequence shown here is derived from an EMBL/GenBank/DDBJ whole genome shotgun (WGS) entry which is preliminary data.</text>
</comment>
<dbReference type="EMBL" id="CM020620">
    <property type="protein sequence ID" value="KAK1868561.1"/>
    <property type="molecule type" value="Genomic_DNA"/>
</dbReference>
<protein>
    <submittedName>
        <fullName evidence="1">Uncharacterized protein</fullName>
    </submittedName>
</protein>
<dbReference type="Proteomes" id="UP000798662">
    <property type="component" value="Chromosome 3"/>
</dbReference>